<protein>
    <submittedName>
        <fullName evidence="2">Uncharacterized protein</fullName>
    </submittedName>
</protein>
<feature type="compositionally biased region" description="Basic and acidic residues" evidence="1">
    <location>
        <begin position="247"/>
        <end position="259"/>
    </location>
</feature>
<dbReference type="GeneID" id="37024815"/>
<dbReference type="RefSeq" id="XP_025352703.1">
    <property type="nucleotide sequence ID" value="XM_025503034.1"/>
</dbReference>
<evidence type="ECO:0000313" key="3">
    <source>
        <dbReference type="Proteomes" id="UP000245771"/>
    </source>
</evidence>
<organism evidence="2 3">
    <name type="scientific">Meira miltonrushii</name>
    <dbReference type="NCBI Taxonomy" id="1280837"/>
    <lineage>
        <taxon>Eukaryota</taxon>
        <taxon>Fungi</taxon>
        <taxon>Dikarya</taxon>
        <taxon>Basidiomycota</taxon>
        <taxon>Ustilaginomycotina</taxon>
        <taxon>Exobasidiomycetes</taxon>
        <taxon>Exobasidiales</taxon>
        <taxon>Brachybasidiaceae</taxon>
        <taxon>Meira</taxon>
    </lineage>
</organism>
<accession>A0A316V7C3</accession>
<feature type="compositionally biased region" description="Polar residues" evidence="1">
    <location>
        <begin position="85"/>
        <end position="96"/>
    </location>
</feature>
<evidence type="ECO:0000256" key="1">
    <source>
        <dbReference type="SAM" id="MobiDB-lite"/>
    </source>
</evidence>
<evidence type="ECO:0000313" key="2">
    <source>
        <dbReference type="EMBL" id="PWN32401.1"/>
    </source>
</evidence>
<dbReference type="Proteomes" id="UP000245771">
    <property type="component" value="Unassembled WGS sequence"/>
</dbReference>
<dbReference type="InParanoid" id="A0A316V7C3"/>
<feature type="compositionally biased region" description="Polar residues" evidence="1">
    <location>
        <begin position="130"/>
        <end position="144"/>
    </location>
</feature>
<dbReference type="OrthoDB" id="10410420at2759"/>
<feature type="compositionally biased region" description="Basic and acidic residues" evidence="1">
    <location>
        <begin position="72"/>
        <end position="84"/>
    </location>
</feature>
<feature type="compositionally biased region" description="Acidic residues" evidence="1">
    <location>
        <begin position="217"/>
        <end position="233"/>
    </location>
</feature>
<keyword evidence="3" id="KW-1185">Reference proteome</keyword>
<name>A0A316V7C3_9BASI</name>
<proteinExistence type="predicted"/>
<feature type="region of interest" description="Disordered" evidence="1">
    <location>
        <begin position="72"/>
        <end position="96"/>
    </location>
</feature>
<reference evidence="2 3" key="1">
    <citation type="journal article" date="2018" name="Mol. Biol. Evol.">
        <title>Broad Genomic Sampling Reveals a Smut Pathogenic Ancestry of the Fungal Clade Ustilaginomycotina.</title>
        <authorList>
            <person name="Kijpornyongpan T."/>
            <person name="Mondo S.J."/>
            <person name="Barry K."/>
            <person name="Sandor L."/>
            <person name="Lee J."/>
            <person name="Lipzen A."/>
            <person name="Pangilinan J."/>
            <person name="LaButti K."/>
            <person name="Hainaut M."/>
            <person name="Henrissat B."/>
            <person name="Grigoriev I.V."/>
            <person name="Spatafora J.W."/>
            <person name="Aime M.C."/>
        </authorList>
    </citation>
    <scope>NUCLEOTIDE SEQUENCE [LARGE SCALE GENOMIC DNA]</scope>
    <source>
        <strain evidence="2 3">MCA 3882</strain>
    </source>
</reference>
<sequence length="541" mass="61717">MNEQKNENDFISPEIQNNQLSDECISNADRNDAEVKDMVNQFILTQNSQDNPINTVDDSGLDLTKGKLSIFEDKSSKEKERSYDNQHSAHTRYQSPQLIEEEASIEAEEDAYNVFQVRDAVEDLDEGHSQPVSFASSEKVQSSAHGDGIEEDEASSNDSTDVQINCRKAQKADTPLAMEEDSEQGMLIKGVQSINSYSSTATSEIEEDDESSHSETENLEEQEDSSLDQENEQENWTLPNSRGKKRAQSDVAHDDTDGHSKINPIFCIDNEEAKAKSTALRIVKGTQRRDYYPDWVSEGLHASLDDWDRKPTQAQLELLQVAVLQSPTDVPVLLQLFQHVFGPYVCHEHHNDVLQSMQNLCSIRGRLQIWPIKSRARSPAAVELFRTDEFIYIYLSSFASSAEFFNYDCWLQETYPEGVVRAMDQRMAKFYGKESASGYDYWAFARAKYLDEFGDRPMKPEDLTVDERKEWIQDLEYCTSFTEATTVTENVFGPLMEFKDLPAPKVDIDRYWSPCECSICLRSNKRIKLDNVKNDSDTFAI</sequence>
<dbReference type="EMBL" id="KZ819606">
    <property type="protein sequence ID" value="PWN32401.1"/>
    <property type="molecule type" value="Genomic_DNA"/>
</dbReference>
<feature type="region of interest" description="Disordered" evidence="1">
    <location>
        <begin position="124"/>
        <end position="164"/>
    </location>
</feature>
<dbReference type="AlphaFoldDB" id="A0A316V7C3"/>
<feature type="region of interest" description="Disordered" evidence="1">
    <location>
        <begin position="1"/>
        <end position="29"/>
    </location>
</feature>
<feature type="region of interest" description="Disordered" evidence="1">
    <location>
        <begin position="197"/>
        <end position="259"/>
    </location>
</feature>
<gene>
    <name evidence="2" type="ORF">FA14DRAFT_87947</name>
</gene>